<evidence type="ECO:0000313" key="1">
    <source>
        <dbReference type="EMBL" id="MDS1821021.1"/>
    </source>
</evidence>
<dbReference type="RefSeq" id="WP_311019818.1">
    <property type="nucleotide sequence ID" value="NZ_JAUHGG010000003.1"/>
</dbReference>
<protein>
    <submittedName>
        <fullName evidence="1">Uncharacterized protein</fullName>
    </submittedName>
</protein>
<organism evidence="1 2">
    <name type="scientific">Vibrio parahaemolyticus</name>
    <dbReference type="NCBI Taxonomy" id="670"/>
    <lineage>
        <taxon>Bacteria</taxon>
        <taxon>Pseudomonadati</taxon>
        <taxon>Pseudomonadota</taxon>
        <taxon>Gammaproteobacteria</taxon>
        <taxon>Vibrionales</taxon>
        <taxon>Vibrionaceae</taxon>
        <taxon>Vibrio</taxon>
    </lineage>
</organism>
<comment type="caution">
    <text evidence="1">The sequence shown here is derived from an EMBL/GenBank/DDBJ whole genome shotgun (WGS) entry which is preliminary data.</text>
</comment>
<name>A0AAW8PXS8_VIBPH</name>
<dbReference type="AlphaFoldDB" id="A0AAW8PXS8"/>
<proteinExistence type="predicted"/>
<gene>
    <name evidence="1" type="ORF">QX249_10155</name>
</gene>
<accession>A0AAW8PXS8</accession>
<dbReference type="EMBL" id="JAUHGG010000003">
    <property type="protein sequence ID" value="MDS1821021.1"/>
    <property type="molecule type" value="Genomic_DNA"/>
</dbReference>
<reference evidence="1" key="1">
    <citation type="submission" date="2023-06" db="EMBL/GenBank/DDBJ databases">
        <title>Genomic Diversity of Vibrio spp. and Metagenomic Analysis of Pathogens in Florida Gulf Coastal Waters Following Hurricane Ian.</title>
        <authorList>
            <person name="Brumfield K.D."/>
        </authorList>
    </citation>
    <scope>NUCLEOTIDE SEQUENCE</scope>
    <source>
        <strain evidence="1">WBS2B-138</strain>
    </source>
</reference>
<evidence type="ECO:0000313" key="2">
    <source>
        <dbReference type="Proteomes" id="UP001253193"/>
    </source>
</evidence>
<sequence>MSLTNSSMKKITQVEGSFKVFLHDKYTKETWRGIPVAETAQWHSQQDFLNYIGLMGGFSGFALIEEFERTGSVSIHLGDKVYTYTINEGSVIPKEQLEAIQKQAINQATITFNTLMSRRFQHSH</sequence>
<dbReference type="Proteomes" id="UP001253193">
    <property type="component" value="Unassembled WGS sequence"/>
</dbReference>